<dbReference type="GO" id="GO:0004252">
    <property type="term" value="F:serine-type endopeptidase activity"/>
    <property type="evidence" value="ECO:0007669"/>
    <property type="project" value="UniProtKB-UniRule"/>
</dbReference>
<evidence type="ECO:0000256" key="5">
    <source>
        <dbReference type="PROSITE-ProRule" id="PRU01240"/>
    </source>
</evidence>
<comment type="caution">
    <text evidence="7">The sequence shown here is derived from an EMBL/GenBank/DDBJ whole genome shotgun (WGS) entry which is preliminary data.</text>
</comment>
<comment type="similarity">
    <text evidence="1 5">Belongs to the peptidase S8 family.</text>
</comment>
<dbReference type="Proteomes" id="UP000281955">
    <property type="component" value="Unassembled WGS sequence"/>
</dbReference>
<gene>
    <name evidence="7" type="ORF">CLV35_3917</name>
</gene>
<dbReference type="AlphaFoldDB" id="A0A420XK59"/>
<sequence>MPATGVSAEWAFGGAAGAGVDVVVVDSGIDASHPAVGGLAGGAALHWDAGAQRVVTVEGPHDDLFGHGTACAGIIRRAAPDARLHSVRVLGERLTGKGLVFAEGLRWAVRSGARVVNLSLSSSSQELHPLFHDVADEAYFAGVVLVCAVNNVRRPSFPSQYAAVVSVAANDATGPFDIDCNPHPPVEFGAPGIDVEVAWPGGGTLVTTGNSFAAPHVTGLVARLLSKHPELSPPEVKAVLRAVSRNAVPAVSPT</sequence>
<keyword evidence="2 5" id="KW-0645">Protease</keyword>
<dbReference type="InterPro" id="IPR050131">
    <property type="entry name" value="Peptidase_S8_subtilisin-like"/>
</dbReference>
<evidence type="ECO:0000256" key="2">
    <source>
        <dbReference type="ARBA" id="ARBA00022670"/>
    </source>
</evidence>
<evidence type="ECO:0000256" key="3">
    <source>
        <dbReference type="ARBA" id="ARBA00022801"/>
    </source>
</evidence>
<dbReference type="PROSITE" id="PS00136">
    <property type="entry name" value="SUBTILASE_ASP"/>
    <property type="match status" value="1"/>
</dbReference>
<keyword evidence="4 5" id="KW-0720">Serine protease</keyword>
<dbReference type="InterPro" id="IPR015500">
    <property type="entry name" value="Peptidase_S8_subtilisin-rel"/>
</dbReference>
<dbReference type="Pfam" id="PF00082">
    <property type="entry name" value="Peptidase_S8"/>
    <property type="match status" value="1"/>
</dbReference>
<dbReference type="PROSITE" id="PS51892">
    <property type="entry name" value="SUBTILASE"/>
    <property type="match status" value="1"/>
</dbReference>
<evidence type="ECO:0000313" key="7">
    <source>
        <dbReference type="EMBL" id="RKS68010.1"/>
    </source>
</evidence>
<feature type="domain" description="Peptidase S8/S53" evidence="6">
    <location>
        <begin position="17"/>
        <end position="242"/>
    </location>
</feature>
<reference evidence="7 8" key="1">
    <citation type="submission" date="2018-10" db="EMBL/GenBank/DDBJ databases">
        <title>Genomic Encyclopedia of Archaeal and Bacterial Type Strains, Phase II (KMG-II): from individual species to whole genera.</title>
        <authorList>
            <person name="Goeker M."/>
        </authorList>
    </citation>
    <scope>NUCLEOTIDE SEQUENCE [LARGE SCALE GENOMIC DNA]</scope>
    <source>
        <strain evidence="7 8">RP-AC37</strain>
    </source>
</reference>
<dbReference type="InterPro" id="IPR036852">
    <property type="entry name" value="Peptidase_S8/S53_dom_sf"/>
</dbReference>
<proteinExistence type="inferred from homology"/>
<organism evidence="7 8">
    <name type="scientific">Motilibacter peucedani</name>
    <dbReference type="NCBI Taxonomy" id="598650"/>
    <lineage>
        <taxon>Bacteria</taxon>
        <taxon>Bacillati</taxon>
        <taxon>Actinomycetota</taxon>
        <taxon>Actinomycetes</taxon>
        <taxon>Motilibacterales</taxon>
        <taxon>Motilibacteraceae</taxon>
        <taxon>Motilibacter</taxon>
    </lineage>
</organism>
<keyword evidence="3 5" id="KW-0378">Hydrolase</keyword>
<keyword evidence="8" id="KW-1185">Reference proteome</keyword>
<feature type="active site" description="Charge relay system" evidence="5">
    <location>
        <position position="211"/>
    </location>
</feature>
<dbReference type="PRINTS" id="PR00723">
    <property type="entry name" value="SUBTILISIN"/>
</dbReference>
<dbReference type="PANTHER" id="PTHR43806:SF11">
    <property type="entry name" value="CEREVISIN-RELATED"/>
    <property type="match status" value="1"/>
</dbReference>
<dbReference type="InterPro" id="IPR023827">
    <property type="entry name" value="Peptidase_S8_Asp-AS"/>
</dbReference>
<protein>
    <submittedName>
        <fullName evidence="7">Subtilase family protein</fullName>
    </submittedName>
</protein>
<feature type="active site" description="Charge relay system" evidence="5">
    <location>
        <position position="26"/>
    </location>
</feature>
<evidence type="ECO:0000256" key="1">
    <source>
        <dbReference type="ARBA" id="ARBA00011073"/>
    </source>
</evidence>
<dbReference type="InterPro" id="IPR000209">
    <property type="entry name" value="Peptidase_S8/S53_dom"/>
</dbReference>
<dbReference type="PANTHER" id="PTHR43806">
    <property type="entry name" value="PEPTIDASE S8"/>
    <property type="match status" value="1"/>
</dbReference>
<evidence type="ECO:0000313" key="8">
    <source>
        <dbReference type="Proteomes" id="UP000281955"/>
    </source>
</evidence>
<evidence type="ECO:0000256" key="4">
    <source>
        <dbReference type="ARBA" id="ARBA00022825"/>
    </source>
</evidence>
<dbReference type="EMBL" id="RBWV01000017">
    <property type="protein sequence ID" value="RKS68010.1"/>
    <property type="molecule type" value="Genomic_DNA"/>
</dbReference>
<dbReference type="GO" id="GO:0006508">
    <property type="term" value="P:proteolysis"/>
    <property type="evidence" value="ECO:0007669"/>
    <property type="project" value="UniProtKB-KW"/>
</dbReference>
<dbReference type="Gene3D" id="3.40.50.200">
    <property type="entry name" value="Peptidase S8/S53 domain"/>
    <property type="match status" value="1"/>
</dbReference>
<name>A0A420XK59_9ACTN</name>
<dbReference type="SUPFAM" id="SSF52743">
    <property type="entry name" value="Subtilisin-like"/>
    <property type="match status" value="1"/>
</dbReference>
<evidence type="ECO:0000259" key="6">
    <source>
        <dbReference type="Pfam" id="PF00082"/>
    </source>
</evidence>
<accession>A0A420XK59</accession>
<dbReference type="RefSeq" id="WP_183062087.1">
    <property type="nucleotide sequence ID" value="NZ_RBWV01000017.1"/>
</dbReference>
<dbReference type="InParanoid" id="A0A420XK59"/>
<feature type="active site" description="Charge relay system" evidence="5">
    <location>
        <position position="67"/>
    </location>
</feature>